<accession>A0ABX6CDY5</accession>
<reference evidence="2 3" key="2">
    <citation type="journal article" date="2020" name="Microorganisms">
        <title>Analysis of Complete Genome Sequence of Acinetobacter baumannii Strain ATCC 19606 Reveals Novel Mobile Genetic Elements and Novel Prophage.</title>
        <authorList>
            <person name="Hamidian M."/>
            <person name="Blasco L."/>
            <person name="Tillman L.N."/>
            <person name="To J."/>
            <person name="Tomas M."/>
            <person name="Myers G.S.A."/>
        </authorList>
    </citation>
    <scope>NUCLEOTIDE SEQUENCE [LARGE SCALE GENOMIC DNA]</scope>
    <source>
        <strain evidence="3">ATCC 19606 / DSM 30007 / JCM 6841 / CCUG 19606 / CIP 70.34 / NBRC 109757 / NCIMB 12457 / NCTC 12156 / 81</strain>
    </source>
</reference>
<dbReference type="Proteomes" id="UP000498640">
    <property type="component" value="Chromosome"/>
</dbReference>
<evidence type="ECO:0000313" key="3">
    <source>
        <dbReference type="Proteomes" id="UP000498640"/>
    </source>
</evidence>
<reference evidence="3" key="1">
    <citation type="submission" date="2019-10" db="EMBL/GenBank/DDBJ databases">
        <title>Acinetobacter baumannii strain ATCC 19606 complete genome sequence.</title>
        <authorList>
            <person name="Tillman L.N."/>
            <person name="Kenyon J."/>
            <person name="To J."/>
            <person name="Hamidian M."/>
        </authorList>
    </citation>
    <scope>NUCLEOTIDE SEQUENCE [LARGE SCALE GENOMIC DNA]</scope>
    <source>
        <strain evidence="3">ATCC 19606 / DSM 30007 / JCM 6841 / CCUG 19606 / CIP 70.34 / NBRC 109757 / NCIMB 12457 / NCTC 12156 / 81</strain>
    </source>
</reference>
<gene>
    <name evidence="2" type="ORF">FQU82_01337</name>
</gene>
<keyword evidence="1" id="KW-0812">Transmembrane</keyword>
<organism evidence="2 3">
    <name type="scientific">Acinetobacter baumannii (strain ATCC 19606 / DSM 30007 / JCM 6841 / CCUG 19606 / CIP 70.34 / NBRC 109757 / NCIMB 12457 / NCTC 12156 / 81)</name>
    <dbReference type="NCBI Taxonomy" id="575584"/>
    <lineage>
        <taxon>Bacteria</taxon>
        <taxon>Pseudomonadati</taxon>
        <taxon>Pseudomonadota</taxon>
        <taxon>Gammaproteobacteria</taxon>
        <taxon>Moraxellales</taxon>
        <taxon>Moraxellaceae</taxon>
        <taxon>Acinetobacter</taxon>
        <taxon>Acinetobacter calcoaceticus/baumannii complex</taxon>
    </lineage>
</organism>
<dbReference type="GeneID" id="92893268"/>
<keyword evidence="3" id="KW-1185">Reference proteome</keyword>
<feature type="transmembrane region" description="Helical" evidence="1">
    <location>
        <begin position="7"/>
        <end position="28"/>
    </location>
</feature>
<sequence>MKIKDHVQTVFLVCCVISIILFGFIYSLMIKDINNLGGAVKESFSLTASFFGGITTLAAAYIALVIYENWKVEYNKNIEKDFLMKALSSLENCHFNLIPNINELEDIVLASQQGTTIIKTTIEPCIIDINLMEITSQNIKHLQQVILREEITDFFKCYKESYELLKKQTVHFHTMYLKDIREFNSTGQSDFGSVSFFRINCQESLNPYPKKISNYKESYENLSNKLIELIKA</sequence>
<evidence type="ECO:0000313" key="2">
    <source>
        <dbReference type="EMBL" id="QFQ04770.1"/>
    </source>
</evidence>
<keyword evidence="1" id="KW-1133">Transmembrane helix</keyword>
<feature type="transmembrane region" description="Helical" evidence="1">
    <location>
        <begin position="48"/>
        <end position="67"/>
    </location>
</feature>
<keyword evidence="1" id="KW-0472">Membrane</keyword>
<dbReference type="RefSeq" id="WP_000692787.1">
    <property type="nucleotide sequence ID" value="NZ_CP058289.1"/>
</dbReference>
<evidence type="ECO:0000256" key="1">
    <source>
        <dbReference type="SAM" id="Phobius"/>
    </source>
</evidence>
<dbReference type="EMBL" id="CP045110">
    <property type="protein sequence ID" value="QFQ04770.1"/>
    <property type="molecule type" value="Genomic_DNA"/>
</dbReference>
<protein>
    <submittedName>
        <fullName evidence="2">Uncharacterized protein</fullName>
    </submittedName>
</protein>
<proteinExistence type="predicted"/>
<name>A0ABX6CDY5_ACIB2</name>